<comment type="caution">
    <text evidence="9">The sequence shown here is derived from an EMBL/GenBank/DDBJ whole genome shotgun (WGS) entry which is preliminary data.</text>
</comment>
<name>A0A6I5NF42_9BIFI</name>
<keyword evidence="5" id="KW-0067">ATP-binding</keyword>
<evidence type="ECO:0000313" key="10">
    <source>
        <dbReference type="Proteomes" id="UP000469292"/>
    </source>
</evidence>
<dbReference type="Gene3D" id="1.10.510.10">
    <property type="entry name" value="Transferase(Phosphotransferase) domain 1"/>
    <property type="match status" value="1"/>
</dbReference>
<dbReference type="GO" id="GO:0005524">
    <property type="term" value="F:ATP binding"/>
    <property type="evidence" value="ECO:0007669"/>
    <property type="project" value="UniProtKB-KW"/>
</dbReference>
<dbReference type="PANTHER" id="PTHR43671:SF13">
    <property type="entry name" value="SERINE_THREONINE-PROTEIN KINASE NEK2"/>
    <property type="match status" value="1"/>
</dbReference>
<dbReference type="PANTHER" id="PTHR43671">
    <property type="entry name" value="SERINE/THREONINE-PROTEIN KINASE NEK"/>
    <property type="match status" value="1"/>
</dbReference>
<keyword evidence="7" id="KW-0812">Transmembrane</keyword>
<evidence type="ECO:0000259" key="8">
    <source>
        <dbReference type="PROSITE" id="PS50011"/>
    </source>
</evidence>
<dbReference type="SMART" id="SM00220">
    <property type="entry name" value="S_TKc"/>
    <property type="match status" value="1"/>
</dbReference>
<dbReference type="SUPFAM" id="SSF56112">
    <property type="entry name" value="Protein kinase-like (PK-like)"/>
    <property type="match status" value="1"/>
</dbReference>
<protein>
    <recommendedName>
        <fullName evidence="1">non-specific serine/threonine protein kinase</fullName>
        <ecNumber evidence="1">2.7.11.1</ecNumber>
    </recommendedName>
</protein>
<dbReference type="CDD" id="cd14014">
    <property type="entry name" value="STKc_PknB_like"/>
    <property type="match status" value="1"/>
</dbReference>
<dbReference type="Gene3D" id="3.30.200.20">
    <property type="entry name" value="Phosphorylase Kinase, domain 1"/>
    <property type="match status" value="1"/>
</dbReference>
<dbReference type="InterPro" id="IPR000719">
    <property type="entry name" value="Prot_kinase_dom"/>
</dbReference>
<evidence type="ECO:0000256" key="5">
    <source>
        <dbReference type="ARBA" id="ARBA00022840"/>
    </source>
</evidence>
<reference evidence="9 10" key="1">
    <citation type="submission" date="2019-09" db="EMBL/GenBank/DDBJ databases">
        <title>Phylogenetic characterization of a novel taxon of the genus Bifidobacterium: Bifidobacterium choloepi sp. nov.</title>
        <authorList>
            <person name="Modesto M."/>
            <person name="Satti M."/>
        </authorList>
    </citation>
    <scope>NUCLEOTIDE SEQUENCE [LARGE SCALE GENOMIC DNA]</scope>
    <source>
        <strain evidence="9 10">BRDM6</strain>
    </source>
</reference>
<feature type="compositionally biased region" description="Low complexity" evidence="6">
    <location>
        <begin position="322"/>
        <end position="346"/>
    </location>
</feature>
<sequence length="746" mass="77745">MVAMSEIHALNLEPGDVVGGYTLVSRLGAGAMGSVWRVVDDGGQAHAMKILRDSLSDDAADDPDSPEHRSRVTARERLRREAMALKKISNPGVCAIDDMELDDSVAFIVTELIEGENLREDVAHNGKYVAEDLERLASKLIAAVQAVHDAGIVHRDIKPTNVMVSLSGPILVDFGIAMGAGESHVTTTGLVMGTPGFIAPEIIDGAESDDETDWWSVASVLAFAATGQPVFGKSPMMAVLEREASGNANLAGLPPRTMAAFRSALNPDRSKRCSPQELLNAITQDAWDSTAWQDAGGSSLLGAPAASSSSNDLSFLDDSAAAAPSATSPSSATSSPSSTSGAAMPPFGSPDPRRGSTAAIANPRLAWRRPLPPPPPRHTAANPTRPMLTALPTTRLDEAAEPTVAEPHAAEPPTTRMPEPYAAEPPTIAEPVGDYYQSPALGRLVTNTEAARNGGAAPPAIAPTAVAGQDEVGATAVQSPTAVQPQPVATQPEWNEVPMQPTGAGESYNPYGQQPYGAESYPQNPYTQPPVDSRADYPRRGALPCWLLAIPIFLLGAAMPFAGLTLSFVLLWILMAAGLNVNAQRQREMRRGGQSRGSDAALRVVSFPAHLLKGLGRAIPAMLLDTLIAVCVAVIGTVLGQLPLESVGLDVAGLAVAVKLPYDSTASLTAGILGLACGCGWLVACHGPGGEIVRTGAGSLRGKSGSTRSSTRLYVAVMLGIWLALTAFILLAALATPTVDWTPFLA</sequence>
<keyword evidence="7" id="KW-0472">Membrane</keyword>
<feature type="transmembrane region" description="Helical" evidence="7">
    <location>
        <begin position="664"/>
        <end position="684"/>
    </location>
</feature>
<dbReference type="InterPro" id="IPR050660">
    <property type="entry name" value="NEK_Ser/Thr_kinase"/>
</dbReference>
<feature type="transmembrane region" description="Helical" evidence="7">
    <location>
        <begin position="548"/>
        <end position="581"/>
    </location>
</feature>
<evidence type="ECO:0000256" key="4">
    <source>
        <dbReference type="ARBA" id="ARBA00022777"/>
    </source>
</evidence>
<organism evidence="9 10">
    <name type="scientific">Bifidobacterium choloepi</name>
    <dbReference type="NCBI Taxonomy" id="2614131"/>
    <lineage>
        <taxon>Bacteria</taxon>
        <taxon>Bacillati</taxon>
        <taxon>Actinomycetota</taxon>
        <taxon>Actinomycetes</taxon>
        <taxon>Bifidobacteriales</taxon>
        <taxon>Bifidobacteriaceae</taxon>
        <taxon>Bifidobacterium</taxon>
    </lineage>
</organism>
<evidence type="ECO:0000256" key="3">
    <source>
        <dbReference type="ARBA" id="ARBA00022741"/>
    </source>
</evidence>
<proteinExistence type="predicted"/>
<evidence type="ECO:0000313" key="9">
    <source>
        <dbReference type="EMBL" id="NEG69964.1"/>
    </source>
</evidence>
<evidence type="ECO:0000256" key="7">
    <source>
        <dbReference type="SAM" id="Phobius"/>
    </source>
</evidence>
<evidence type="ECO:0000256" key="1">
    <source>
        <dbReference type="ARBA" id="ARBA00012513"/>
    </source>
</evidence>
<feature type="region of interest" description="Disordered" evidence="6">
    <location>
        <begin position="322"/>
        <end position="386"/>
    </location>
</feature>
<dbReference type="InterPro" id="IPR011009">
    <property type="entry name" value="Kinase-like_dom_sf"/>
</dbReference>
<dbReference type="PROSITE" id="PS50011">
    <property type="entry name" value="PROTEIN_KINASE_DOM"/>
    <property type="match status" value="1"/>
</dbReference>
<evidence type="ECO:0000256" key="2">
    <source>
        <dbReference type="ARBA" id="ARBA00022679"/>
    </source>
</evidence>
<keyword evidence="3" id="KW-0547">Nucleotide-binding</keyword>
<accession>A0A6I5NF42</accession>
<dbReference type="EC" id="2.7.11.1" evidence="1"/>
<keyword evidence="4 9" id="KW-0418">Kinase</keyword>
<feature type="transmembrane region" description="Helical" evidence="7">
    <location>
        <begin position="622"/>
        <end position="644"/>
    </location>
</feature>
<dbReference type="AlphaFoldDB" id="A0A6I5NF42"/>
<keyword evidence="2" id="KW-0808">Transferase</keyword>
<evidence type="ECO:0000256" key="6">
    <source>
        <dbReference type="SAM" id="MobiDB-lite"/>
    </source>
</evidence>
<keyword evidence="10" id="KW-1185">Reference proteome</keyword>
<gene>
    <name evidence="9" type="ORF">F6S87_05015</name>
</gene>
<dbReference type="Proteomes" id="UP000469292">
    <property type="component" value="Unassembled WGS sequence"/>
</dbReference>
<dbReference type="PROSITE" id="PS00108">
    <property type="entry name" value="PROTEIN_KINASE_ST"/>
    <property type="match status" value="1"/>
</dbReference>
<keyword evidence="7" id="KW-1133">Transmembrane helix</keyword>
<feature type="region of interest" description="Disordered" evidence="6">
    <location>
        <begin position="480"/>
        <end position="526"/>
    </location>
</feature>
<feature type="compositionally biased region" description="Polar residues" evidence="6">
    <location>
        <begin position="480"/>
        <end position="493"/>
    </location>
</feature>
<dbReference type="Pfam" id="PF00069">
    <property type="entry name" value="Pkinase"/>
    <property type="match status" value="1"/>
</dbReference>
<feature type="domain" description="Protein kinase" evidence="8">
    <location>
        <begin position="21"/>
        <end position="288"/>
    </location>
</feature>
<dbReference type="EMBL" id="VYSG01000001">
    <property type="protein sequence ID" value="NEG69964.1"/>
    <property type="molecule type" value="Genomic_DNA"/>
</dbReference>
<dbReference type="InterPro" id="IPR008271">
    <property type="entry name" value="Ser/Thr_kinase_AS"/>
</dbReference>
<dbReference type="GO" id="GO:0004674">
    <property type="term" value="F:protein serine/threonine kinase activity"/>
    <property type="evidence" value="ECO:0007669"/>
    <property type="project" value="UniProtKB-EC"/>
</dbReference>
<feature type="transmembrane region" description="Helical" evidence="7">
    <location>
        <begin position="713"/>
        <end position="735"/>
    </location>
</feature>